<organism evidence="1">
    <name type="scientific">Spironucleus salmonicida</name>
    <dbReference type="NCBI Taxonomy" id="348837"/>
    <lineage>
        <taxon>Eukaryota</taxon>
        <taxon>Metamonada</taxon>
        <taxon>Diplomonadida</taxon>
        <taxon>Hexamitidae</taxon>
        <taxon>Hexamitinae</taxon>
        <taxon>Spironucleus</taxon>
    </lineage>
</organism>
<accession>V6LX41</accession>
<gene>
    <name evidence="1" type="ORF">SS50377_10903</name>
    <name evidence="2" type="ORF">SS50377_27877</name>
</gene>
<dbReference type="Proteomes" id="UP000018208">
    <property type="component" value="Unassembled WGS sequence"/>
</dbReference>
<sequence>MQFFRSNIDILSGQLQLQPMRACRRRWRQPSNATNAITRTTETARQTSVKTSKMDSGALSTIIKWRPVGWKCNNNCLAIYFLGKNEVMNNKLCRMKLICIQAIRAYWNFFDLSDITKQ</sequence>
<dbReference type="VEuPathDB" id="GiardiaDB:SS50377_27877"/>
<dbReference type="EMBL" id="AUWU02000008">
    <property type="protein sequence ID" value="KAH0569905.1"/>
    <property type="molecule type" value="Genomic_DNA"/>
</dbReference>
<reference evidence="1 2" key="1">
    <citation type="journal article" date="2014" name="PLoS Genet.">
        <title>The Genome of Spironucleus salmonicida Highlights a Fish Pathogen Adapted to Fluctuating Environments.</title>
        <authorList>
            <person name="Xu F."/>
            <person name="Jerlstrom-Hultqvist J."/>
            <person name="Einarsson E."/>
            <person name="Astvaldsson A."/>
            <person name="Svard S.G."/>
            <person name="Andersson J.O."/>
        </authorList>
    </citation>
    <scope>NUCLEOTIDE SEQUENCE</scope>
    <source>
        <strain evidence="2">ATCC 50377</strain>
    </source>
</reference>
<protein>
    <submittedName>
        <fullName evidence="1">Uncharacterized protein</fullName>
    </submittedName>
</protein>
<name>V6LX41_9EUKA</name>
<keyword evidence="3" id="KW-1185">Reference proteome</keyword>
<evidence type="ECO:0000313" key="2">
    <source>
        <dbReference type="EMBL" id="KAH0569905.1"/>
    </source>
</evidence>
<proteinExistence type="predicted"/>
<dbReference type="AlphaFoldDB" id="V6LX41"/>
<evidence type="ECO:0000313" key="1">
    <source>
        <dbReference type="EMBL" id="EST48808.1"/>
    </source>
</evidence>
<dbReference type="EMBL" id="KI545975">
    <property type="protein sequence ID" value="EST48808.1"/>
    <property type="molecule type" value="Genomic_DNA"/>
</dbReference>
<reference evidence="2" key="2">
    <citation type="submission" date="2020-12" db="EMBL/GenBank/DDBJ databases">
        <title>New Spironucleus salmonicida genome in near-complete chromosomes.</title>
        <authorList>
            <person name="Xu F."/>
            <person name="Kurt Z."/>
            <person name="Jimenez-Gonzalez A."/>
            <person name="Astvaldsson A."/>
            <person name="Andersson J.O."/>
            <person name="Svard S.G."/>
        </authorList>
    </citation>
    <scope>NUCLEOTIDE SEQUENCE</scope>
    <source>
        <strain evidence="2">ATCC 50377</strain>
    </source>
</reference>
<evidence type="ECO:0000313" key="3">
    <source>
        <dbReference type="Proteomes" id="UP000018208"/>
    </source>
</evidence>